<evidence type="ECO:0000313" key="2">
    <source>
        <dbReference type="EMBL" id="NXF20813.1"/>
    </source>
</evidence>
<keyword evidence="1" id="KW-0677">Repeat</keyword>
<proteinExistence type="predicted"/>
<dbReference type="InterPro" id="IPR051242">
    <property type="entry name" value="WD-EF-hand_domain"/>
</dbReference>
<evidence type="ECO:0000256" key="1">
    <source>
        <dbReference type="ARBA" id="ARBA00022737"/>
    </source>
</evidence>
<feature type="non-terminal residue" evidence="2">
    <location>
        <position position="337"/>
    </location>
</feature>
<comment type="caution">
    <text evidence="2">The sequence shown here is derived from an EMBL/GenBank/DDBJ whole genome shotgun (WGS) entry which is preliminary data.</text>
</comment>
<sequence length="337" mass="38515">ALESIDFKNALEQFQNLVEKMIIQKTKENSGLYTKDNDEIDYEKFYKTTRTLFGSAVKDQYIQAFFRKIISNPDERPEWLEIFGCFSRESVGMPSPSKESMVLLVSEKQQIAHSGDILHLTSKTIFFLMQCATHFLESRVIRSHRKSFFSCSFYFHQDTAWITGCDFLPNLKYIVAVTESTIILWDYKSKESEGNGFVIKPVKNCLLCVSTVTMADNMARDTILMGDDKGYVYLLTITSDDFIMKQSKAGKVSQFKVMDAESFDMPKRKLHDDWVGKVKYFPALKRFGSCSTDSINSFVLDDIKRLEDHLPVKEFSVPKGVNAFTYCGKAKVIVTGG</sequence>
<gene>
    <name evidence="2" type="primary">Wdr64_0</name>
    <name evidence="2" type="ORF">RHOROS_R14651</name>
</gene>
<reference evidence="2 3" key="1">
    <citation type="submission" date="2019-09" db="EMBL/GenBank/DDBJ databases">
        <title>Bird 10,000 Genomes (B10K) Project - Family phase.</title>
        <authorList>
            <person name="Zhang G."/>
        </authorList>
    </citation>
    <scope>NUCLEOTIDE SEQUENCE [LARGE SCALE GENOMIC DNA]</scope>
    <source>
        <strain evidence="2">B10K-CU-031-12</strain>
        <tissue evidence="2">Muscle</tissue>
    </source>
</reference>
<feature type="non-terminal residue" evidence="2">
    <location>
        <position position="1"/>
    </location>
</feature>
<dbReference type="Gene3D" id="2.130.10.10">
    <property type="entry name" value="YVTN repeat-like/Quinoprotein amine dehydrogenase"/>
    <property type="match status" value="1"/>
</dbReference>
<dbReference type="InterPro" id="IPR015943">
    <property type="entry name" value="WD40/YVTN_repeat-like_dom_sf"/>
</dbReference>
<organism evidence="2 3">
    <name type="scientific">Rhodinocichla rosea</name>
    <dbReference type="NCBI Taxonomy" id="58203"/>
    <lineage>
        <taxon>Eukaryota</taxon>
        <taxon>Metazoa</taxon>
        <taxon>Chordata</taxon>
        <taxon>Craniata</taxon>
        <taxon>Vertebrata</taxon>
        <taxon>Euteleostomi</taxon>
        <taxon>Archelosauria</taxon>
        <taxon>Archosauria</taxon>
        <taxon>Dinosauria</taxon>
        <taxon>Saurischia</taxon>
        <taxon>Theropoda</taxon>
        <taxon>Coelurosauria</taxon>
        <taxon>Aves</taxon>
        <taxon>Neognathae</taxon>
        <taxon>Neoaves</taxon>
        <taxon>Telluraves</taxon>
        <taxon>Australaves</taxon>
        <taxon>Passeriformes</taxon>
        <taxon>Thraupidae</taxon>
        <taxon>Rhodinocichla</taxon>
    </lineage>
</organism>
<dbReference type="PANTHER" id="PTHR44324">
    <property type="entry name" value="WD40 REPEAT DOMAIN 95"/>
    <property type="match status" value="1"/>
</dbReference>
<keyword evidence="3" id="KW-1185">Reference proteome</keyword>
<protein>
    <submittedName>
        <fullName evidence="2">WDR64 protein</fullName>
    </submittedName>
</protein>
<evidence type="ECO:0000313" key="3">
    <source>
        <dbReference type="Proteomes" id="UP000574210"/>
    </source>
</evidence>
<dbReference type="PANTHER" id="PTHR44324:SF2">
    <property type="entry name" value="WD REPEAT-CONTAINING PROTEIN 64"/>
    <property type="match status" value="1"/>
</dbReference>
<dbReference type="AlphaFoldDB" id="A0A7K8RSN2"/>
<accession>A0A7K8RSN2</accession>
<name>A0A7K8RSN2_9PASS</name>
<dbReference type="SUPFAM" id="SSF50978">
    <property type="entry name" value="WD40 repeat-like"/>
    <property type="match status" value="1"/>
</dbReference>
<dbReference type="Proteomes" id="UP000574210">
    <property type="component" value="Unassembled WGS sequence"/>
</dbReference>
<dbReference type="InterPro" id="IPR036322">
    <property type="entry name" value="WD40_repeat_dom_sf"/>
</dbReference>
<dbReference type="EMBL" id="VWYZ01000137">
    <property type="protein sequence ID" value="NXF20813.1"/>
    <property type="molecule type" value="Genomic_DNA"/>
</dbReference>